<dbReference type="PANTHER" id="PTHR12703">
    <property type="entry name" value="TRANSMEMBRANE PROTEIN 33"/>
    <property type="match status" value="1"/>
</dbReference>
<feature type="transmembrane region" description="Helical" evidence="7">
    <location>
        <begin position="121"/>
        <end position="143"/>
    </location>
</feature>
<sequence length="377" mass="41542">MSSQASARAGLSPAEEAFLSYDWAKSAKWQAYLDSLYPTPPLNKMMKWKKKFFKTHEDPTFVPDSPALAAALNEEDPSNAQQSHTQPPSSGTSGNVPTYSYSQPSQRFSPPARRSFLRSKLLPPLCAVGLVVGVILSLLSVVTPRQDSEPSTRPGLTGSSVLFVSFLLHVYIVLGGPPVRFSNFTESISTNLPPYVQQALHLDAAHAIFYLLFTASMPPSLPVTLSPAISALLVFSTLMGEGDGIPVVVKTNSLVLKAITKVQTNRMLLMQQRADVEVFFGVFFIVSRILTLNFSVSHSIIPIFLYFHLFRIRYSTCGFTHTTFRRIDAFISGLVYKPMCPPFVASLYRRVQTLCKALVNPQTTSPTAAAQQRCVIQ</sequence>
<gene>
    <name evidence="8" type="ORF">TGDOM2_270270</name>
</gene>
<dbReference type="InterPro" id="IPR005344">
    <property type="entry name" value="TMEM33/Pom33"/>
</dbReference>
<accession>A0A086KH63</accession>
<dbReference type="Proteomes" id="UP000028837">
    <property type="component" value="Unassembled WGS sequence"/>
</dbReference>
<evidence type="ECO:0000256" key="5">
    <source>
        <dbReference type="ARBA" id="ARBA00023136"/>
    </source>
</evidence>
<keyword evidence="5 7" id="KW-0472">Membrane</keyword>
<keyword evidence="4 7" id="KW-1133">Transmembrane helix</keyword>
<dbReference type="OrthoDB" id="306953at2759"/>
<evidence type="ECO:0000256" key="1">
    <source>
        <dbReference type="ARBA" id="ARBA00004141"/>
    </source>
</evidence>
<evidence type="ECO:0000256" key="4">
    <source>
        <dbReference type="ARBA" id="ARBA00022989"/>
    </source>
</evidence>
<dbReference type="Pfam" id="PF03661">
    <property type="entry name" value="TMEM33_Pom33"/>
    <property type="match status" value="1"/>
</dbReference>
<feature type="transmembrane region" description="Helical" evidence="7">
    <location>
        <begin position="155"/>
        <end position="174"/>
    </location>
</feature>
<dbReference type="GO" id="GO:0005783">
    <property type="term" value="C:endoplasmic reticulum"/>
    <property type="evidence" value="ECO:0007669"/>
    <property type="project" value="TreeGrafter"/>
</dbReference>
<dbReference type="EMBL" id="AHZU02000489">
    <property type="protein sequence ID" value="KFG43731.1"/>
    <property type="molecule type" value="Genomic_DNA"/>
</dbReference>
<organism evidence="8 9">
    <name type="scientific">Toxoplasma gondii GAB2-2007-GAL-DOM2</name>
    <dbReference type="NCBI Taxonomy" id="1130820"/>
    <lineage>
        <taxon>Eukaryota</taxon>
        <taxon>Sar</taxon>
        <taxon>Alveolata</taxon>
        <taxon>Apicomplexa</taxon>
        <taxon>Conoidasida</taxon>
        <taxon>Coccidia</taxon>
        <taxon>Eucoccidiorida</taxon>
        <taxon>Eimeriorina</taxon>
        <taxon>Sarcocystidae</taxon>
        <taxon>Toxoplasma</taxon>
    </lineage>
</organism>
<comment type="similarity">
    <text evidence="2">Belongs to the PER33/POM33 family.</text>
</comment>
<dbReference type="InterPro" id="IPR051645">
    <property type="entry name" value="PER33/POM33_regulator"/>
</dbReference>
<dbReference type="VEuPathDB" id="ToxoDB:TGDOM2_270270"/>
<evidence type="ECO:0000313" key="8">
    <source>
        <dbReference type="EMBL" id="KFG43731.1"/>
    </source>
</evidence>
<dbReference type="GO" id="GO:0071786">
    <property type="term" value="P:endoplasmic reticulum tubular network organization"/>
    <property type="evidence" value="ECO:0007669"/>
    <property type="project" value="TreeGrafter"/>
</dbReference>
<keyword evidence="3 7" id="KW-0812">Transmembrane</keyword>
<evidence type="ECO:0000256" key="7">
    <source>
        <dbReference type="SAM" id="Phobius"/>
    </source>
</evidence>
<dbReference type="AlphaFoldDB" id="A0A086KH63"/>
<feature type="transmembrane region" description="Helical" evidence="7">
    <location>
        <begin position="278"/>
        <end position="307"/>
    </location>
</feature>
<name>A0A086KH63_TOXGO</name>
<protein>
    <submittedName>
        <fullName evidence="8">Family UPF0121 protein</fullName>
    </submittedName>
</protein>
<reference evidence="8 9" key="1">
    <citation type="submission" date="2014-02" db="EMBL/GenBank/DDBJ databases">
        <authorList>
            <person name="Sibley D."/>
            <person name="Venepally P."/>
            <person name="Karamycheva S."/>
            <person name="Hadjithomas M."/>
            <person name="Khan A."/>
            <person name="Brunk B."/>
            <person name="Roos D."/>
            <person name="Caler E."/>
            <person name="Lorenzi H."/>
        </authorList>
    </citation>
    <scope>NUCLEOTIDE SEQUENCE [LARGE SCALE GENOMIC DNA]</scope>
    <source>
        <strain evidence="8 9">GAB2-2007-GAL-DOM2</strain>
    </source>
</reference>
<evidence type="ECO:0000256" key="6">
    <source>
        <dbReference type="SAM" id="MobiDB-lite"/>
    </source>
</evidence>
<evidence type="ECO:0000256" key="2">
    <source>
        <dbReference type="ARBA" id="ARBA00007322"/>
    </source>
</evidence>
<dbReference type="PANTHER" id="PTHR12703:SF4">
    <property type="entry name" value="TRANSMEMBRANE PROTEIN 33"/>
    <property type="match status" value="1"/>
</dbReference>
<feature type="region of interest" description="Disordered" evidence="6">
    <location>
        <begin position="74"/>
        <end position="107"/>
    </location>
</feature>
<dbReference type="GO" id="GO:0061024">
    <property type="term" value="P:membrane organization"/>
    <property type="evidence" value="ECO:0007669"/>
    <property type="project" value="TreeGrafter"/>
</dbReference>
<proteinExistence type="inferred from homology"/>
<comment type="subcellular location">
    <subcellularLocation>
        <location evidence="1">Membrane</location>
        <topology evidence="1">Multi-pass membrane protein</topology>
    </subcellularLocation>
</comment>
<feature type="compositionally biased region" description="Polar residues" evidence="6">
    <location>
        <begin position="78"/>
        <end position="107"/>
    </location>
</feature>
<dbReference type="GO" id="GO:0016020">
    <property type="term" value="C:membrane"/>
    <property type="evidence" value="ECO:0007669"/>
    <property type="project" value="UniProtKB-SubCell"/>
</dbReference>
<comment type="caution">
    <text evidence="8">The sequence shown here is derived from an EMBL/GenBank/DDBJ whole genome shotgun (WGS) entry which is preliminary data.</text>
</comment>
<evidence type="ECO:0000256" key="3">
    <source>
        <dbReference type="ARBA" id="ARBA00022692"/>
    </source>
</evidence>
<evidence type="ECO:0000313" key="9">
    <source>
        <dbReference type="Proteomes" id="UP000028837"/>
    </source>
</evidence>